<evidence type="ECO:0000313" key="2">
    <source>
        <dbReference type="EMBL" id="KAL0132222.1"/>
    </source>
</evidence>
<proteinExistence type="predicted"/>
<organism evidence="2 3">
    <name type="scientific">Cardiocondyla obscurior</name>
    <dbReference type="NCBI Taxonomy" id="286306"/>
    <lineage>
        <taxon>Eukaryota</taxon>
        <taxon>Metazoa</taxon>
        <taxon>Ecdysozoa</taxon>
        <taxon>Arthropoda</taxon>
        <taxon>Hexapoda</taxon>
        <taxon>Insecta</taxon>
        <taxon>Pterygota</taxon>
        <taxon>Neoptera</taxon>
        <taxon>Endopterygota</taxon>
        <taxon>Hymenoptera</taxon>
        <taxon>Apocrita</taxon>
        <taxon>Aculeata</taxon>
        <taxon>Formicoidea</taxon>
        <taxon>Formicidae</taxon>
        <taxon>Myrmicinae</taxon>
        <taxon>Cardiocondyla</taxon>
    </lineage>
</organism>
<comment type="caution">
    <text evidence="2">The sequence shown here is derived from an EMBL/GenBank/DDBJ whole genome shotgun (WGS) entry which is preliminary data.</text>
</comment>
<protein>
    <submittedName>
        <fullName evidence="2">Uncharacterized protein</fullName>
    </submittedName>
</protein>
<accession>A0AAW2GYL9</accession>
<evidence type="ECO:0000313" key="3">
    <source>
        <dbReference type="Proteomes" id="UP001430953"/>
    </source>
</evidence>
<keyword evidence="3" id="KW-1185">Reference proteome</keyword>
<sequence>MTSRRVFFRSRKRRRNGSRRWRFHSHLGYPRSRFRDRGPTLHFENFDALLTTVLRLPVRIIVPRSRSRRTELDDPPRPREPPAAHNPIRQTRTASAMILTASWWSSRFASCLSSSVRDFKVDLSR</sequence>
<dbReference type="AlphaFoldDB" id="A0AAW2GYL9"/>
<gene>
    <name evidence="2" type="ORF">PUN28_000184</name>
</gene>
<name>A0AAW2GYL9_9HYME</name>
<feature type="compositionally biased region" description="Basic and acidic residues" evidence="1">
    <location>
        <begin position="68"/>
        <end position="82"/>
    </location>
</feature>
<reference evidence="2 3" key="1">
    <citation type="submission" date="2023-03" db="EMBL/GenBank/DDBJ databases">
        <title>High recombination rates correlate with genetic variation in Cardiocondyla obscurior ants.</title>
        <authorList>
            <person name="Errbii M."/>
        </authorList>
    </citation>
    <scope>NUCLEOTIDE SEQUENCE [LARGE SCALE GENOMIC DNA]</scope>
    <source>
        <strain evidence="2">Alpha-2009</strain>
        <tissue evidence="2">Whole body</tissue>
    </source>
</reference>
<feature type="region of interest" description="Disordered" evidence="1">
    <location>
        <begin position="67"/>
        <end position="90"/>
    </location>
</feature>
<evidence type="ECO:0000256" key="1">
    <source>
        <dbReference type="SAM" id="MobiDB-lite"/>
    </source>
</evidence>
<dbReference type="Proteomes" id="UP001430953">
    <property type="component" value="Unassembled WGS sequence"/>
</dbReference>
<dbReference type="EMBL" id="JADYXP020000001">
    <property type="protein sequence ID" value="KAL0132222.1"/>
    <property type="molecule type" value="Genomic_DNA"/>
</dbReference>